<dbReference type="PROSITE" id="PS50305">
    <property type="entry name" value="SIRTUIN"/>
    <property type="match status" value="1"/>
</dbReference>
<dbReference type="Pfam" id="PF02146">
    <property type="entry name" value="SIR2"/>
    <property type="match status" value="1"/>
</dbReference>
<dbReference type="InterPro" id="IPR003000">
    <property type="entry name" value="Sirtuin"/>
</dbReference>
<reference evidence="6 7" key="1">
    <citation type="submission" date="2019-11" db="EMBL/GenBank/DDBJ databases">
        <title>Genome sequences of 17 halophilic strains isolated from different environments.</title>
        <authorList>
            <person name="Furrow R.E."/>
        </authorList>
    </citation>
    <scope>NUCLEOTIDE SEQUENCE [LARGE SCALE GENOMIC DNA]</scope>
    <source>
        <strain evidence="6 7">22506_14_FS</strain>
    </source>
</reference>
<evidence type="ECO:0000256" key="2">
    <source>
        <dbReference type="ARBA" id="ARBA00022679"/>
    </source>
</evidence>
<dbReference type="GO" id="GO:0046872">
    <property type="term" value="F:metal ion binding"/>
    <property type="evidence" value="ECO:0007669"/>
    <property type="project" value="UniProtKB-KW"/>
</dbReference>
<dbReference type="AlphaFoldDB" id="A0A845F1M6"/>
<proteinExistence type="predicted"/>
<evidence type="ECO:0000313" key="7">
    <source>
        <dbReference type="Proteomes" id="UP000447833"/>
    </source>
</evidence>
<feature type="binding site" evidence="4">
    <location>
        <position position="143"/>
    </location>
    <ligand>
        <name>Zn(2+)</name>
        <dbReference type="ChEBI" id="CHEBI:29105"/>
    </ligand>
</feature>
<dbReference type="Proteomes" id="UP000447833">
    <property type="component" value="Unassembled WGS sequence"/>
</dbReference>
<dbReference type="SUPFAM" id="SSF52467">
    <property type="entry name" value="DHS-like NAD/FAD-binding domain"/>
    <property type="match status" value="1"/>
</dbReference>
<dbReference type="GO" id="GO:0070403">
    <property type="term" value="F:NAD+ binding"/>
    <property type="evidence" value="ECO:0007669"/>
    <property type="project" value="InterPro"/>
</dbReference>
<dbReference type="GO" id="GO:0017136">
    <property type="term" value="F:histone deacetylase activity, NAD-dependent"/>
    <property type="evidence" value="ECO:0007669"/>
    <property type="project" value="TreeGrafter"/>
</dbReference>
<dbReference type="PANTHER" id="PTHR11085">
    <property type="entry name" value="NAD-DEPENDENT PROTEIN DEACYLASE SIRTUIN-5, MITOCHONDRIAL-RELATED"/>
    <property type="match status" value="1"/>
</dbReference>
<protein>
    <recommendedName>
        <fullName evidence="1">protein acetyllysine N-acetyltransferase</fullName>
        <ecNumber evidence="1">2.3.1.286</ecNumber>
    </recommendedName>
</protein>
<evidence type="ECO:0000256" key="1">
    <source>
        <dbReference type="ARBA" id="ARBA00012928"/>
    </source>
</evidence>
<evidence type="ECO:0000256" key="3">
    <source>
        <dbReference type="ARBA" id="ARBA00023027"/>
    </source>
</evidence>
<keyword evidence="4" id="KW-0862">Zinc</keyword>
<evidence type="ECO:0000256" key="4">
    <source>
        <dbReference type="PROSITE-ProRule" id="PRU00236"/>
    </source>
</evidence>
<comment type="caution">
    <text evidence="6">The sequence shown here is derived from an EMBL/GenBank/DDBJ whole genome shotgun (WGS) entry which is preliminary data.</text>
</comment>
<dbReference type="RefSeq" id="WP_160920031.1">
    <property type="nucleotide sequence ID" value="NZ_WMEY01000004.1"/>
</dbReference>
<evidence type="ECO:0000313" key="6">
    <source>
        <dbReference type="EMBL" id="MYL64605.1"/>
    </source>
</evidence>
<name>A0A845F1M6_9BACL</name>
<sequence>MLTELFNKSRHTVVLTGAGMSTESGLPDFRSALDGMWNEVDPLQLASRDAMQYERNMFVRFYKQRIKKLKEASPHPGYFHLAEWERNGKVASILTQNVDGFHQLAGSQNVAEMHGSLREMYCDDCGEKSSSDGYLDDVLACECGGFNRPGVVLFGEPLPLNAIHQAKLEAKKADLFIVLGSSLQVAPANVFPMEAKRNGAKLVIVNEEETDYDKIADLVIHDQIGKVLADLAEDKARLDKRE</sequence>
<feature type="active site" description="Proton acceptor" evidence="4">
    <location>
        <position position="114"/>
    </location>
</feature>
<feature type="binding site" evidence="4">
    <location>
        <position position="141"/>
    </location>
    <ligand>
        <name>Zn(2+)</name>
        <dbReference type="ChEBI" id="CHEBI:29105"/>
    </ligand>
</feature>
<dbReference type="InterPro" id="IPR026591">
    <property type="entry name" value="Sirtuin_cat_small_dom_sf"/>
</dbReference>
<keyword evidence="2" id="KW-0808">Transferase</keyword>
<keyword evidence="3" id="KW-0520">NAD</keyword>
<dbReference type="InterPro" id="IPR050134">
    <property type="entry name" value="NAD-dep_sirtuin_deacylases"/>
</dbReference>
<dbReference type="NCBIfam" id="NF001753">
    <property type="entry name" value="PRK00481.1-3"/>
    <property type="match status" value="1"/>
</dbReference>
<dbReference type="EMBL" id="WMEY01000004">
    <property type="protein sequence ID" value="MYL64605.1"/>
    <property type="molecule type" value="Genomic_DNA"/>
</dbReference>
<keyword evidence="4" id="KW-0479">Metal-binding</keyword>
<dbReference type="Gene3D" id="3.30.1600.10">
    <property type="entry name" value="SIR2/SIRT2 'Small Domain"/>
    <property type="match status" value="1"/>
</dbReference>
<feature type="binding site" evidence="4">
    <location>
        <position position="125"/>
    </location>
    <ligand>
        <name>Zn(2+)</name>
        <dbReference type="ChEBI" id="CHEBI:29105"/>
    </ligand>
</feature>
<gene>
    <name evidence="6" type="ORF">GLW07_14705</name>
</gene>
<dbReference type="Gene3D" id="3.40.50.1220">
    <property type="entry name" value="TPP-binding domain"/>
    <property type="match status" value="1"/>
</dbReference>
<dbReference type="EC" id="2.3.1.286" evidence="1"/>
<dbReference type="PANTHER" id="PTHR11085:SF4">
    <property type="entry name" value="NAD-DEPENDENT PROTEIN DEACYLASE"/>
    <property type="match status" value="1"/>
</dbReference>
<accession>A0A845F1M6</accession>
<feature type="domain" description="Deacetylase sirtuin-type" evidence="5">
    <location>
        <begin position="1"/>
        <end position="242"/>
    </location>
</feature>
<dbReference type="InterPro" id="IPR026590">
    <property type="entry name" value="Ssirtuin_cat_dom"/>
</dbReference>
<dbReference type="InterPro" id="IPR029035">
    <property type="entry name" value="DHS-like_NAD/FAD-binding_dom"/>
</dbReference>
<feature type="binding site" evidence="4">
    <location>
        <position position="122"/>
    </location>
    <ligand>
        <name>Zn(2+)</name>
        <dbReference type="ChEBI" id="CHEBI:29105"/>
    </ligand>
</feature>
<organism evidence="6 7">
    <name type="scientific">Guptibacillus hwajinpoensis</name>
    <dbReference type="NCBI Taxonomy" id="208199"/>
    <lineage>
        <taxon>Bacteria</taxon>
        <taxon>Bacillati</taxon>
        <taxon>Bacillota</taxon>
        <taxon>Bacilli</taxon>
        <taxon>Bacillales</taxon>
        <taxon>Guptibacillaceae</taxon>
        <taxon>Guptibacillus</taxon>
    </lineage>
</organism>
<evidence type="ECO:0000259" key="5">
    <source>
        <dbReference type="PROSITE" id="PS50305"/>
    </source>
</evidence>